<sequence>MSHYGSVGSLYNRDYLYSPAYSMLNRSQDDSLRFETGSQCSRQGRIRRDSEGKSKFSGYGDRPGSGVEFSPFEWKGGEVLYDPKQMPRSLKPRRLYYSPIGDGVVAADGVEMKRRPKDMSPRITISHIRTSEPGEPGRPGYNLYEKHIVHGTVLLMILQLTLQYKQKISGITFKDSFGRKRCVSESSGNFDVKKDYLITNPRELIHHYATTTPVAVLDPNTDNQTNLCNVKKHYVYETEERYDLRYAPYPPYKGSSTTMHPNNFVRQLRDENLTSTQREANRCREPLNVKDEQTTRRLTQICQQTRREVSPQEIDYITEKLLCDLRTGHPTPSPL</sequence>
<dbReference type="STRING" id="451379.A0A0N5A8H7"/>
<keyword evidence="2" id="KW-1185">Reference proteome</keyword>
<feature type="region of interest" description="Disordered" evidence="1">
    <location>
        <begin position="35"/>
        <end position="63"/>
    </location>
</feature>
<evidence type="ECO:0000256" key="1">
    <source>
        <dbReference type="SAM" id="MobiDB-lite"/>
    </source>
</evidence>
<accession>A0A0N5A8H7</accession>
<protein>
    <submittedName>
        <fullName evidence="3">Uncharacterized protein</fullName>
    </submittedName>
</protein>
<dbReference type="WBParaSite" id="SMUV_0000037701-mRNA-1">
    <property type="protein sequence ID" value="SMUV_0000037701-mRNA-1"/>
    <property type="gene ID" value="SMUV_0000037701"/>
</dbReference>
<evidence type="ECO:0000313" key="3">
    <source>
        <dbReference type="WBParaSite" id="SMUV_0000037701-mRNA-1"/>
    </source>
</evidence>
<proteinExistence type="predicted"/>
<reference evidence="3" key="1">
    <citation type="submission" date="2017-02" db="UniProtKB">
        <authorList>
            <consortium name="WormBaseParasite"/>
        </authorList>
    </citation>
    <scope>IDENTIFICATION</scope>
</reference>
<dbReference type="AlphaFoldDB" id="A0A0N5A8H7"/>
<organism evidence="2 3">
    <name type="scientific">Syphacia muris</name>
    <dbReference type="NCBI Taxonomy" id="451379"/>
    <lineage>
        <taxon>Eukaryota</taxon>
        <taxon>Metazoa</taxon>
        <taxon>Ecdysozoa</taxon>
        <taxon>Nematoda</taxon>
        <taxon>Chromadorea</taxon>
        <taxon>Rhabditida</taxon>
        <taxon>Spirurina</taxon>
        <taxon>Oxyuridomorpha</taxon>
        <taxon>Oxyuroidea</taxon>
        <taxon>Oxyuridae</taxon>
        <taxon>Syphacia</taxon>
    </lineage>
</organism>
<name>A0A0N5A8H7_9BILA</name>
<dbReference type="Proteomes" id="UP000046393">
    <property type="component" value="Unplaced"/>
</dbReference>
<evidence type="ECO:0000313" key="2">
    <source>
        <dbReference type="Proteomes" id="UP000046393"/>
    </source>
</evidence>